<dbReference type="Pfam" id="PF00117">
    <property type="entry name" value="GATase"/>
    <property type="match status" value="1"/>
</dbReference>
<dbReference type="EC" id="2.6.1.85" evidence="2"/>
<dbReference type="SUPFAM" id="SSF52317">
    <property type="entry name" value="Class I glutamine amidotransferase-like"/>
    <property type="match status" value="1"/>
</dbReference>
<dbReference type="Pfam" id="PF04715">
    <property type="entry name" value="Anth_synt_I_N"/>
    <property type="match status" value="1"/>
</dbReference>
<dbReference type="Pfam" id="PF00425">
    <property type="entry name" value="Chorismate_bind"/>
    <property type="match status" value="1"/>
</dbReference>
<evidence type="ECO:0000256" key="2">
    <source>
        <dbReference type="ARBA" id="ARBA00013139"/>
    </source>
</evidence>
<keyword evidence="3" id="KW-0808">Transferase</keyword>
<dbReference type="InterPro" id="IPR029062">
    <property type="entry name" value="Class_I_gatase-like"/>
</dbReference>
<evidence type="ECO:0000313" key="9">
    <source>
        <dbReference type="EMBL" id="WFP17489.1"/>
    </source>
</evidence>
<dbReference type="EMBL" id="CP121252">
    <property type="protein sequence ID" value="WFP17489.1"/>
    <property type="molecule type" value="Genomic_DNA"/>
</dbReference>
<feature type="compositionally biased region" description="Low complexity" evidence="5">
    <location>
        <begin position="432"/>
        <end position="444"/>
    </location>
</feature>
<keyword evidence="10" id="KW-1185">Reference proteome</keyword>
<proteinExistence type="inferred from homology"/>
<evidence type="ECO:0000259" key="6">
    <source>
        <dbReference type="Pfam" id="PF00117"/>
    </source>
</evidence>
<dbReference type="PROSITE" id="PS51273">
    <property type="entry name" value="GATASE_TYPE_1"/>
    <property type="match status" value="1"/>
</dbReference>
<evidence type="ECO:0000256" key="5">
    <source>
        <dbReference type="SAM" id="MobiDB-lite"/>
    </source>
</evidence>
<evidence type="ECO:0000259" key="7">
    <source>
        <dbReference type="Pfam" id="PF00425"/>
    </source>
</evidence>
<feature type="domain" description="Anthranilate synthase component I N-terminal" evidence="8">
    <location>
        <begin position="251"/>
        <end position="397"/>
    </location>
</feature>
<dbReference type="InterPro" id="IPR015890">
    <property type="entry name" value="Chorismate_C"/>
</dbReference>
<protein>
    <recommendedName>
        <fullName evidence="2">aminodeoxychorismate synthase</fullName>
        <ecNumber evidence="2">2.6.1.85</ecNumber>
    </recommendedName>
</protein>
<feature type="region of interest" description="Disordered" evidence="5">
    <location>
        <begin position="423"/>
        <end position="453"/>
    </location>
</feature>
<evidence type="ECO:0000256" key="1">
    <source>
        <dbReference type="ARBA" id="ARBA00005970"/>
    </source>
</evidence>
<dbReference type="Proteomes" id="UP001219037">
    <property type="component" value="Chromosome"/>
</dbReference>
<name>A0ABY8H9I2_9MICC</name>
<reference evidence="9 10" key="1">
    <citation type="submission" date="2023-04" db="EMBL/GenBank/DDBJ databases">
        <title>Funneling lignin-derived compounds into biodiesel using alkali-halophilic Citricoccus sp. P2.</title>
        <authorList>
            <person name="Luo C.-B."/>
        </authorList>
    </citation>
    <scope>NUCLEOTIDE SEQUENCE [LARGE SCALE GENOMIC DNA]</scope>
    <source>
        <strain evidence="9 10">P2</strain>
    </source>
</reference>
<dbReference type="CDD" id="cd01743">
    <property type="entry name" value="GATase1_Anthranilate_Synthase"/>
    <property type="match status" value="1"/>
</dbReference>
<dbReference type="Gene3D" id="3.40.50.880">
    <property type="match status" value="1"/>
</dbReference>
<dbReference type="Gene3D" id="3.60.120.10">
    <property type="entry name" value="Anthranilate synthase"/>
    <property type="match status" value="1"/>
</dbReference>
<evidence type="ECO:0000256" key="3">
    <source>
        <dbReference type="ARBA" id="ARBA00022679"/>
    </source>
</evidence>
<dbReference type="InterPro" id="IPR005801">
    <property type="entry name" value="ADC_synthase"/>
</dbReference>
<dbReference type="InterPro" id="IPR019999">
    <property type="entry name" value="Anth_synth_I-like"/>
</dbReference>
<evidence type="ECO:0000256" key="4">
    <source>
        <dbReference type="ARBA" id="ARBA00022962"/>
    </source>
</evidence>
<sequence>MAAHRRDLVAAGVILVLDNRDSYTFNLVQLLRERTDREVRVVSADDGETALELLASGEVAGVVISPGPGHPDDPDYFAASGALIDAVLERGGLAGSGGSECDALPMLGVCLGHQGLARRFGYEVVAAPRPRHGWLSPIQHTDTGIFAGMPQGATVTRYHSLAIEPGKNPDPRLHVTARSEDGVIQGFEIEGAPWYGVQFHPESVACEHGALVLERFLDAVEQRSGSTLHVATARWELDDFGLSARQASRAVYRGVLERGHGSFWLDSALPDADQARWSMLGDASGRGRIERVELSDIADMAVLPASADPMVRLQEGLRAIRHTVGAEDLPFRGGAVGWFGYELGMRLLGVEVPQPPVGSDPEAGPKAPAEQPAPPASWWVWPERFVVVDHRDRVLTVCVASTDPAQAQEELGEYQRRVLDVLGTEPGPQLPHTPGTEPETDPGTAPLIPGAWRDDRPEYLDKIRRCQDALVAGESYELCLTNTFTADVQASAGIDPADLFEDLIEHHPTPYAGLIEADAELAVVSASPERLLRGRNAVYSTKPIKGTAPRGDTPDEDAAQMEFLRTDPKTFAENLMIVDLLRNDLGRVSVPGSVEVTELMAVETYASVHQLVSTIEAVAEPGVDAVDVVRALFPGGSMTGAPKVRSVQILHELEAAARGVYSGALGFFSADGAVELSIVIRTAVRSGGRWTIGAGGAIVLDSDPETEADEVDLKASALRRAMHRVAG</sequence>
<evidence type="ECO:0000313" key="10">
    <source>
        <dbReference type="Proteomes" id="UP001219037"/>
    </source>
</evidence>
<organism evidence="9 10">
    <name type="scientific">Citricoccus muralis</name>
    <dbReference type="NCBI Taxonomy" id="169134"/>
    <lineage>
        <taxon>Bacteria</taxon>
        <taxon>Bacillati</taxon>
        <taxon>Actinomycetota</taxon>
        <taxon>Actinomycetes</taxon>
        <taxon>Micrococcales</taxon>
        <taxon>Micrococcaceae</taxon>
        <taxon>Citricoccus</taxon>
    </lineage>
</organism>
<dbReference type="InterPro" id="IPR006221">
    <property type="entry name" value="TrpG/PapA_dom"/>
</dbReference>
<feature type="domain" description="Glutamine amidotransferase" evidence="6">
    <location>
        <begin position="15"/>
        <end position="217"/>
    </location>
</feature>
<feature type="compositionally biased region" description="Low complexity" evidence="5">
    <location>
        <begin position="361"/>
        <end position="370"/>
    </location>
</feature>
<dbReference type="InterPro" id="IPR006805">
    <property type="entry name" value="Anth_synth_I_N"/>
</dbReference>
<dbReference type="PRINTS" id="PR00095">
    <property type="entry name" value="ANTSNTHASEI"/>
</dbReference>
<dbReference type="InterPro" id="IPR017926">
    <property type="entry name" value="GATASE"/>
</dbReference>
<keyword evidence="4" id="KW-0315">Glutamine amidotransferase</keyword>
<dbReference type="RefSeq" id="WP_278159036.1">
    <property type="nucleotide sequence ID" value="NZ_CP121252.1"/>
</dbReference>
<dbReference type="SUPFAM" id="SSF56322">
    <property type="entry name" value="ADC synthase"/>
    <property type="match status" value="1"/>
</dbReference>
<evidence type="ECO:0000259" key="8">
    <source>
        <dbReference type="Pfam" id="PF04715"/>
    </source>
</evidence>
<feature type="region of interest" description="Disordered" evidence="5">
    <location>
        <begin position="354"/>
        <end position="374"/>
    </location>
</feature>
<feature type="domain" description="Chorismate-utilising enzyme C-terminal" evidence="7">
    <location>
        <begin position="456"/>
        <end position="714"/>
    </location>
</feature>
<gene>
    <name evidence="9" type="ORF">P8192_05115</name>
</gene>
<comment type="similarity">
    <text evidence="1">In the C-terminal section; belongs to the anthranilate synthase component I family.</text>
</comment>
<dbReference type="NCBIfam" id="TIGR00566">
    <property type="entry name" value="trpG_papA"/>
    <property type="match status" value="1"/>
</dbReference>
<accession>A0ABY8H9I2</accession>
<dbReference type="PANTHER" id="PTHR11236">
    <property type="entry name" value="AMINOBENZOATE/ANTHRANILATE SYNTHASE"/>
    <property type="match status" value="1"/>
</dbReference>
<dbReference type="PANTHER" id="PTHR11236:SF18">
    <property type="entry name" value="AMINODEOXYCHORISMATE SYNTHASE"/>
    <property type="match status" value="1"/>
</dbReference>